<dbReference type="PANTHER" id="PTHR43711">
    <property type="entry name" value="TWO-COMPONENT HISTIDINE KINASE"/>
    <property type="match status" value="1"/>
</dbReference>
<dbReference type="NCBIfam" id="TIGR00229">
    <property type="entry name" value="sensory_box"/>
    <property type="match status" value="1"/>
</dbReference>
<dbReference type="Pfam" id="PF00512">
    <property type="entry name" value="HisKA"/>
    <property type="match status" value="1"/>
</dbReference>
<feature type="region of interest" description="Disordered" evidence="7">
    <location>
        <begin position="409"/>
        <end position="463"/>
    </location>
</feature>
<evidence type="ECO:0000259" key="9">
    <source>
        <dbReference type="PROSITE" id="PS50109"/>
    </source>
</evidence>
<dbReference type="InterPro" id="IPR050736">
    <property type="entry name" value="Sensor_HK_Regulatory"/>
</dbReference>
<dbReference type="Gene3D" id="1.10.287.130">
    <property type="match status" value="1"/>
</dbReference>
<dbReference type="Proteomes" id="UP000252189">
    <property type="component" value="Unassembled WGS sequence"/>
</dbReference>
<dbReference type="SUPFAM" id="SSF55785">
    <property type="entry name" value="PYP-like sensor domain (PAS domain)"/>
    <property type="match status" value="1"/>
</dbReference>
<dbReference type="SMART" id="SM00091">
    <property type="entry name" value="PAS"/>
    <property type="match status" value="1"/>
</dbReference>
<dbReference type="CDD" id="cd00082">
    <property type="entry name" value="HisKA"/>
    <property type="match status" value="1"/>
</dbReference>
<dbReference type="SMART" id="SM00065">
    <property type="entry name" value="GAF"/>
    <property type="match status" value="1"/>
</dbReference>
<feature type="transmembrane region" description="Helical" evidence="8">
    <location>
        <begin position="103"/>
        <end position="124"/>
    </location>
</feature>
<feature type="compositionally biased region" description="Basic and acidic residues" evidence="7">
    <location>
        <begin position="694"/>
        <end position="714"/>
    </location>
</feature>
<reference evidence="12 13" key="1">
    <citation type="submission" date="2018-07" db="EMBL/GenBank/DDBJ databases">
        <title>Genome sequences of Haloplanus salinus JCM 18368T.</title>
        <authorList>
            <person name="Kim Y.B."/>
            <person name="Roh S.W."/>
        </authorList>
    </citation>
    <scope>NUCLEOTIDE SEQUENCE [LARGE SCALE GENOMIC DNA]</scope>
    <source>
        <strain evidence="12 13">JCM 18368</strain>
    </source>
</reference>
<keyword evidence="8" id="KW-0812">Transmembrane</keyword>
<dbReference type="InterPro" id="IPR003018">
    <property type="entry name" value="GAF"/>
</dbReference>
<evidence type="ECO:0000259" key="11">
    <source>
        <dbReference type="PROSITE" id="PS50113"/>
    </source>
</evidence>
<dbReference type="InterPro" id="IPR029016">
    <property type="entry name" value="GAF-like_dom_sf"/>
</dbReference>
<dbReference type="OrthoDB" id="8127at2157"/>
<keyword evidence="5" id="KW-0418">Kinase</keyword>
<dbReference type="Pfam" id="PF08448">
    <property type="entry name" value="PAS_4"/>
    <property type="match status" value="1"/>
</dbReference>
<dbReference type="PROSITE" id="PS50112">
    <property type="entry name" value="PAS"/>
    <property type="match status" value="1"/>
</dbReference>
<dbReference type="InterPro" id="IPR005467">
    <property type="entry name" value="His_kinase_dom"/>
</dbReference>
<dbReference type="InterPro" id="IPR004358">
    <property type="entry name" value="Sig_transdc_His_kin-like_C"/>
</dbReference>
<dbReference type="PROSITE" id="PS50113">
    <property type="entry name" value="PAC"/>
    <property type="match status" value="1"/>
</dbReference>
<dbReference type="PROSITE" id="PS50109">
    <property type="entry name" value="HIS_KIN"/>
    <property type="match status" value="1"/>
</dbReference>
<dbReference type="Gene3D" id="3.30.565.10">
    <property type="entry name" value="Histidine kinase-like ATPase, C-terminal domain"/>
    <property type="match status" value="1"/>
</dbReference>
<dbReference type="SMART" id="SM00387">
    <property type="entry name" value="HATPase_c"/>
    <property type="match status" value="1"/>
</dbReference>
<keyword evidence="8" id="KW-1133">Transmembrane helix</keyword>
<evidence type="ECO:0000256" key="1">
    <source>
        <dbReference type="ARBA" id="ARBA00000085"/>
    </source>
</evidence>
<dbReference type="InterPro" id="IPR003661">
    <property type="entry name" value="HisK_dim/P_dom"/>
</dbReference>
<feature type="transmembrane region" description="Helical" evidence="8">
    <location>
        <begin position="183"/>
        <end position="205"/>
    </location>
</feature>
<dbReference type="InterPro" id="IPR000014">
    <property type="entry name" value="PAS"/>
</dbReference>
<feature type="region of interest" description="Disordered" evidence="7">
    <location>
        <begin position="642"/>
        <end position="718"/>
    </location>
</feature>
<evidence type="ECO:0000256" key="2">
    <source>
        <dbReference type="ARBA" id="ARBA00012438"/>
    </source>
</evidence>
<dbReference type="AlphaFoldDB" id="A0A368N624"/>
<keyword evidence="4" id="KW-0808">Transferase</keyword>
<dbReference type="InterPro" id="IPR003594">
    <property type="entry name" value="HATPase_dom"/>
</dbReference>
<evidence type="ECO:0000256" key="4">
    <source>
        <dbReference type="ARBA" id="ARBA00022679"/>
    </source>
</evidence>
<dbReference type="SUPFAM" id="SSF55781">
    <property type="entry name" value="GAF domain-like"/>
    <property type="match status" value="1"/>
</dbReference>
<sequence length="802" mass="85095">MGVQSTPYTLALLSVGGLLTAFALSLRYLGHEDETPGATLGGLLMLAGAAWVFCFTVQLSATTLAAKLRWRVVTTAAILSLAVVWLAYVCWYTGRSQWLSRRVFGLLSLAPASLMLVAAIPTAVRTLFLDAELLRLGSFVALDVTYAPVFVGYVLVGYALLVASLLLLAGAALGARGILRRQIAVLLSFATLPGGAALLDLLGYAPLPGLNFGPLSVAVTAVAGAFGVVRFKWLDLKPITRDQVFRSMVDPAIVFDADGRVVDLNQRAVRVVGAPASDAIGRRLSDLLPELAPTPAALADAEETRSELTIETPDGQRVFDLQFSSVPDTIGDRTGYALLLRDVTARKVAEERADRRSRTVEGLLRVVNGITAANTPEEVFQRAADGGHEAFGADACRIAAVDGDRLVPVASAGDDPVRDPSPQPIDAGFAGETHRSGDPVMIDDLTDVRSGSPPDTGSTSAPTYRSLLSVPIGGHGVVQLLSTDAGAFDEDDRETVALFASHVETAVDRAEAEAELRNERDRLEEFASVVAHDLRNPLTIAAGRLELLADAEGAPDEHVAPLGSALDRMEAIITDILQLARRGDAIGEVSPVDVAACADDAWRSVDTDAARLCRSDALGTVRADRGRLQELFENLFRNSVEHGSTCSRPDADDSVEHGSTCSRPDADDSVEHGSTCSRPDADDSVEHGSTCSRPDADDSVEHGSTDERRERTDAESDPVVTVRVGPLDAATGFYVADDGPGIPPDRRDRIFEYGHSSTADGTGIGLAVVERIVRAHGWEIAVEESATGGARFDVTVERSDPQ</sequence>
<dbReference type="PANTHER" id="PTHR43711:SF1">
    <property type="entry name" value="HISTIDINE KINASE 1"/>
    <property type="match status" value="1"/>
</dbReference>
<feature type="domain" description="PAC" evidence="11">
    <location>
        <begin position="304"/>
        <end position="355"/>
    </location>
</feature>
<keyword evidence="3" id="KW-0597">Phosphoprotein</keyword>
<dbReference type="InterPro" id="IPR013656">
    <property type="entry name" value="PAS_4"/>
</dbReference>
<feature type="domain" description="Histidine kinase" evidence="9">
    <location>
        <begin position="529"/>
        <end position="800"/>
    </location>
</feature>
<evidence type="ECO:0000259" key="10">
    <source>
        <dbReference type="PROSITE" id="PS50112"/>
    </source>
</evidence>
<feature type="transmembrane region" description="Helical" evidence="8">
    <location>
        <begin position="6"/>
        <end position="26"/>
    </location>
</feature>
<dbReference type="InterPro" id="IPR036097">
    <property type="entry name" value="HisK_dim/P_sf"/>
</dbReference>
<feature type="domain" description="PAS" evidence="10">
    <location>
        <begin position="243"/>
        <end position="288"/>
    </location>
</feature>
<keyword evidence="13" id="KW-1185">Reference proteome</keyword>
<dbReference type="Gene3D" id="3.30.450.40">
    <property type="match status" value="1"/>
</dbReference>
<dbReference type="EMBL" id="QPHM01000001">
    <property type="protein sequence ID" value="RCU46047.1"/>
    <property type="molecule type" value="Genomic_DNA"/>
</dbReference>
<evidence type="ECO:0000313" key="12">
    <source>
        <dbReference type="EMBL" id="RCU46047.1"/>
    </source>
</evidence>
<gene>
    <name evidence="12" type="ORF">DU504_01265</name>
</gene>
<dbReference type="CDD" id="cd00075">
    <property type="entry name" value="HATPase"/>
    <property type="match status" value="1"/>
</dbReference>
<dbReference type="PRINTS" id="PR00344">
    <property type="entry name" value="BCTRLSENSOR"/>
</dbReference>
<feature type="transmembrane region" description="Helical" evidence="8">
    <location>
        <begin position="144"/>
        <end position="171"/>
    </location>
</feature>
<feature type="compositionally biased region" description="Polar residues" evidence="7">
    <location>
        <begin position="453"/>
        <end position="463"/>
    </location>
</feature>
<keyword evidence="6" id="KW-0902">Two-component regulatory system</keyword>
<dbReference type="InterPro" id="IPR035965">
    <property type="entry name" value="PAS-like_dom_sf"/>
</dbReference>
<evidence type="ECO:0000256" key="3">
    <source>
        <dbReference type="ARBA" id="ARBA00022553"/>
    </source>
</evidence>
<comment type="caution">
    <text evidence="12">The sequence shown here is derived from an EMBL/GenBank/DDBJ whole genome shotgun (WGS) entry which is preliminary data.</text>
</comment>
<dbReference type="SUPFAM" id="SSF55874">
    <property type="entry name" value="ATPase domain of HSP90 chaperone/DNA topoisomerase II/histidine kinase"/>
    <property type="match status" value="1"/>
</dbReference>
<evidence type="ECO:0000256" key="6">
    <source>
        <dbReference type="ARBA" id="ARBA00023012"/>
    </source>
</evidence>
<dbReference type="InterPro" id="IPR036890">
    <property type="entry name" value="HATPase_C_sf"/>
</dbReference>
<evidence type="ECO:0000313" key="13">
    <source>
        <dbReference type="Proteomes" id="UP000252189"/>
    </source>
</evidence>
<keyword evidence="8" id="KW-0472">Membrane</keyword>
<dbReference type="Pfam" id="PF02518">
    <property type="entry name" value="HATPase_c"/>
    <property type="match status" value="1"/>
</dbReference>
<protein>
    <recommendedName>
        <fullName evidence="2">histidine kinase</fullName>
        <ecNumber evidence="2">2.7.13.3</ecNumber>
    </recommendedName>
</protein>
<name>A0A368N624_9EURY</name>
<dbReference type="Pfam" id="PF16927">
    <property type="entry name" value="HisKA_7TM"/>
    <property type="match status" value="1"/>
</dbReference>
<dbReference type="Pfam" id="PF13185">
    <property type="entry name" value="GAF_2"/>
    <property type="match status" value="1"/>
</dbReference>
<dbReference type="InterPro" id="IPR031621">
    <property type="entry name" value="HisKA_7TM"/>
</dbReference>
<dbReference type="SMART" id="SM00388">
    <property type="entry name" value="HisKA"/>
    <property type="match status" value="1"/>
</dbReference>
<dbReference type="Gene3D" id="3.30.450.20">
    <property type="entry name" value="PAS domain"/>
    <property type="match status" value="1"/>
</dbReference>
<evidence type="ECO:0000256" key="8">
    <source>
        <dbReference type="SAM" id="Phobius"/>
    </source>
</evidence>
<dbReference type="GO" id="GO:0000155">
    <property type="term" value="F:phosphorelay sensor kinase activity"/>
    <property type="evidence" value="ECO:0007669"/>
    <property type="project" value="InterPro"/>
</dbReference>
<feature type="transmembrane region" description="Helical" evidence="8">
    <location>
        <begin position="70"/>
        <end position="91"/>
    </location>
</feature>
<accession>A0A368N624</accession>
<dbReference type="RefSeq" id="WP_114447600.1">
    <property type="nucleotide sequence ID" value="NZ_QPHM01000001.1"/>
</dbReference>
<dbReference type="EC" id="2.7.13.3" evidence="2"/>
<dbReference type="CDD" id="cd00130">
    <property type="entry name" value="PAS"/>
    <property type="match status" value="1"/>
</dbReference>
<comment type="catalytic activity">
    <reaction evidence="1">
        <text>ATP + protein L-histidine = ADP + protein N-phospho-L-histidine.</text>
        <dbReference type="EC" id="2.7.13.3"/>
    </reaction>
</comment>
<dbReference type="InterPro" id="IPR000700">
    <property type="entry name" value="PAS-assoc_C"/>
</dbReference>
<proteinExistence type="predicted"/>
<dbReference type="SUPFAM" id="SSF47384">
    <property type="entry name" value="Homodimeric domain of signal transducing histidine kinase"/>
    <property type="match status" value="1"/>
</dbReference>
<organism evidence="12 13">
    <name type="scientific">Haloplanus salinus</name>
    <dbReference type="NCBI Taxonomy" id="1126245"/>
    <lineage>
        <taxon>Archaea</taxon>
        <taxon>Methanobacteriati</taxon>
        <taxon>Methanobacteriota</taxon>
        <taxon>Stenosarchaea group</taxon>
        <taxon>Halobacteria</taxon>
        <taxon>Halobacteriales</taxon>
        <taxon>Haloferacaceae</taxon>
        <taxon>Haloplanus</taxon>
    </lineage>
</organism>
<evidence type="ECO:0000256" key="7">
    <source>
        <dbReference type="SAM" id="MobiDB-lite"/>
    </source>
</evidence>
<evidence type="ECO:0000256" key="5">
    <source>
        <dbReference type="ARBA" id="ARBA00022777"/>
    </source>
</evidence>
<feature type="transmembrane region" description="Helical" evidence="8">
    <location>
        <begin position="38"/>
        <end position="58"/>
    </location>
</feature>